<comment type="caution">
    <text evidence="1">The sequence shown here is derived from an EMBL/GenBank/DDBJ whole genome shotgun (WGS) entry which is preliminary data.</text>
</comment>
<name>A0A397UYI6_9GLOM</name>
<accession>A0A397UYI6</accession>
<dbReference type="OrthoDB" id="2461190at2759"/>
<proteinExistence type="predicted"/>
<dbReference type="AlphaFoldDB" id="A0A397UYI6"/>
<gene>
    <name evidence="1" type="ORF">C2G38_2320113</name>
</gene>
<sequence length="153" mass="17459">MGYNSLYFKRLSNFNQRRTLFWDVTLNPYYVWYQCSSGNVTSMMYNIDETSDSSPDTPNFGAKLLTIRNTTSDFKSNGGFVVYGLDQQEQKEFLDYVLEKSISRAWNGTISCNLPVESCKIGPVTPSNKSQIFCVSARNQITQQITNCLSLHQ</sequence>
<dbReference type="Proteomes" id="UP000266673">
    <property type="component" value="Unassembled WGS sequence"/>
</dbReference>
<evidence type="ECO:0000313" key="1">
    <source>
        <dbReference type="EMBL" id="RIB15215.1"/>
    </source>
</evidence>
<reference evidence="1 2" key="1">
    <citation type="submission" date="2018-06" db="EMBL/GenBank/DDBJ databases">
        <title>Comparative genomics reveals the genomic features of Rhizophagus irregularis, R. cerebriforme, R. diaphanum and Gigaspora rosea, and their symbiotic lifestyle signature.</title>
        <authorList>
            <person name="Morin E."/>
            <person name="San Clemente H."/>
            <person name="Chen E.C.H."/>
            <person name="De La Providencia I."/>
            <person name="Hainaut M."/>
            <person name="Kuo A."/>
            <person name="Kohler A."/>
            <person name="Murat C."/>
            <person name="Tang N."/>
            <person name="Roy S."/>
            <person name="Loubradou J."/>
            <person name="Henrissat B."/>
            <person name="Grigoriev I.V."/>
            <person name="Corradi N."/>
            <person name="Roux C."/>
            <person name="Martin F.M."/>
        </authorList>
    </citation>
    <scope>NUCLEOTIDE SEQUENCE [LARGE SCALE GENOMIC DNA]</scope>
    <source>
        <strain evidence="1 2">DAOM 194757</strain>
    </source>
</reference>
<keyword evidence="2" id="KW-1185">Reference proteome</keyword>
<evidence type="ECO:0000313" key="2">
    <source>
        <dbReference type="Proteomes" id="UP000266673"/>
    </source>
</evidence>
<protein>
    <submittedName>
        <fullName evidence="1">Uncharacterized protein</fullName>
    </submittedName>
</protein>
<organism evidence="1 2">
    <name type="scientific">Gigaspora rosea</name>
    <dbReference type="NCBI Taxonomy" id="44941"/>
    <lineage>
        <taxon>Eukaryota</taxon>
        <taxon>Fungi</taxon>
        <taxon>Fungi incertae sedis</taxon>
        <taxon>Mucoromycota</taxon>
        <taxon>Glomeromycotina</taxon>
        <taxon>Glomeromycetes</taxon>
        <taxon>Diversisporales</taxon>
        <taxon>Gigasporaceae</taxon>
        <taxon>Gigaspora</taxon>
    </lineage>
</organism>
<dbReference type="EMBL" id="QKWP01000762">
    <property type="protein sequence ID" value="RIB15215.1"/>
    <property type="molecule type" value="Genomic_DNA"/>
</dbReference>